<evidence type="ECO:0000313" key="9">
    <source>
        <dbReference type="EMBL" id="KJL32525.1"/>
    </source>
</evidence>
<evidence type="ECO:0000256" key="6">
    <source>
        <dbReference type="ARBA" id="ARBA00023136"/>
    </source>
</evidence>
<dbReference type="GO" id="GO:0055085">
    <property type="term" value="P:transmembrane transport"/>
    <property type="evidence" value="ECO:0007669"/>
    <property type="project" value="InterPro"/>
</dbReference>
<dbReference type="Pfam" id="PF00528">
    <property type="entry name" value="BPD_transp_1"/>
    <property type="match status" value="1"/>
</dbReference>
<feature type="transmembrane region" description="Helical" evidence="7">
    <location>
        <begin position="135"/>
        <end position="158"/>
    </location>
</feature>
<evidence type="ECO:0000256" key="5">
    <source>
        <dbReference type="ARBA" id="ARBA00022989"/>
    </source>
</evidence>
<evidence type="ECO:0000256" key="2">
    <source>
        <dbReference type="ARBA" id="ARBA00022448"/>
    </source>
</evidence>
<keyword evidence="3" id="KW-1003">Cell membrane</keyword>
<dbReference type="CDD" id="cd06261">
    <property type="entry name" value="TM_PBP2"/>
    <property type="match status" value="1"/>
</dbReference>
<dbReference type="RefSeq" id="WP_045272399.1">
    <property type="nucleotide sequence ID" value="NZ_JYIX01000036.1"/>
</dbReference>
<evidence type="ECO:0000313" key="10">
    <source>
        <dbReference type="Proteomes" id="UP000033740"/>
    </source>
</evidence>
<evidence type="ECO:0000256" key="4">
    <source>
        <dbReference type="ARBA" id="ARBA00022692"/>
    </source>
</evidence>
<dbReference type="InterPro" id="IPR000515">
    <property type="entry name" value="MetI-like"/>
</dbReference>
<comment type="caution">
    <text evidence="9">The sequence shown here is derived from an EMBL/GenBank/DDBJ whole genome shotgun (WGS) entry which is preliminary data.</text>
</comment>
<keyword evidence="4 7" id="KW-0812">Transmembrane</keyword>
<keyword evidence="6 7" id="KW-0472">Membrane</keyword>
<accession>A0A0F0LJN5</accession>
<dbReference type="Gene3D" id="1.10.3720.10">
    <property type="entry name" value="MetI-like"/>
    <property type="match status" value="1"/>
</dbReference>
<feature type="domain" description="ABC transmembrane type-1" evidence="8">
    <location>
        <begin position="69"/>
        <end position="260"/>
    </location>
</feature>
<keyword evidence="2 7" id="KW-0813">Transport</keyword>
<gene>
    <name evidence="9" type="primary">ycjP_5</name>
    <name evidence="9" type="ORF">RS86_02302</name>
</gene>
<reference evidence="9 10" key="1">
    <citation type="submission" date="2015-02" db="EMBL/GenBank/DDBJ databases">
        <title>Draft genome sequences of ten Microbacterium spp. with emphasis on heavy metal contaminated environments.</title>
        <authorList>
            <person name="Corretto E."/>
        </authorList>
    </citation>
    <scope>NUCLEOTIDE SEQUENCE [LARGE SCALE GENOMIC DNA]</scope>
    <source>
        <strain evidence="9 10">ARN176</strain>
    </source>
</reference>
<dbReference type="STRING" id="582680.RS86_02302"/>
<feature type="transmembrane region" description="Helical" evidence="7">
    <location>
        <begin position="73"/>
        <end position="92"/>
    </location>
</feature>
<dbReference type="PANTHER" id="PTHR43744">
    <property type="entry name" value="ABC TRANSPORTER PERMEASE PROTEIN MG189-RELATED-RELATED"/>
    <property type="match status" value="1"/>
</dbReference>
<evidence type="ECO:0000256" key="1">
    <source>
        <dbReference type="ARBA" id="ARBA00004651"/>
    </source>
</evidence>
<keyword evidence="10" id="KW-1185">Reference proteome</keyword>
<evidence type="ECO:0000256" key="3">
    <source>
        <dbReference type="ARBA" id="ARBA00022475"/>
    </source>
</evidence>
<dbReference type="AlphaFoldDB" id="A0A0F0LJN5"/>
<dbReference type="SUPFAM" id="SSF161098">
    <property type="entry name" value="MetI-like"/>
    <property type="match status" value="1"/>
</dbReference>
<dbReference type="Proteomes" id="UP000033740">
    <property type="component" value="Unassembled WGS sequence"/>
</dbReference>
<comment type="similarity">
    <text evidence="7">Belongs to the binding-protein-dependent transport system permease family.</text>
</comment>
<feature type="transmembrane region" description="Helical" evidence="7">
    <location>
        <begin position="241"/>
        <end position="260"/>
    </location>
</feature>
<comment type="subcellular location">
    <subcellularLocation>
        <location evidence="1 7">Cell membrane</location>
        <topology evidence="1 7">Multi-pass membrane protein</topology>
    </subcellularLocation>
</comment>
<dbReference type="PROSITE" id="PS50928">
    <property type="entry name" value="ABC_TM1"/>
    <property type="match status" value="1"/>
</dbReference>
<dbReference type="InterPro" id="IPR035906">
    <property type="entry name" value="MetI-like_sf"/>
</dbReference>
<proteinExistence type="inferred from homology"/>
<evidence type="ECO:0000259" key="8">
    <source>
        <dbReference type="PROSITE" id="PS50928"/>
    </source>
</evidence>
<organism evidence="9 10">
    <name type="scientific">Microbacterium azadirachtae</name>
    <dbReference type="NCBI Taxonomy" id="582680"/>
    <lineage>
        <taxon>Bacteria</taxon>
        <taxon>Bacillati</taxon>
        <taxon>Actinomycetota</taxon>
        <taxon>Actinomycetes</taxon>
        <taxon>Micrococcales</taxon>
        <taxon>Microbacteriaceae</taxon>
        <taxon>Microbacterium</taxon>
    </lineage>
</organism>
<protein>
    <submittedName>
        <fullName evidence="9">Inner membrane ABC transporter permease protein YcjP</fullName>
    </submittedName>
</protein>
<feature type="transmembrane region" description="Helical" evidence="7">
    <location>
        <begin position="179"/>
        <end position="201"/>
    </location>
</feature>
<feature type="transmembrane region" description="Helical" evidence="7">
    <location>
        <begin position="104"/>
        <end position="129"/>
    </location>
</feature>
<name>A0A0F0LJN5_9MICO</name>
<dbReference type="PATRIC" id="fig|582680.6.peg.2368"/>
<sequence>MIRLRRVLKYTAISLFAVPWIVIPFWLLVVNSFKSPAEAADLSLALPEQWALVENYAAVFTKGHYLVGLRNSALVAVPTIVVVLLMGAMAAWGYARSTRRSFQVFFYITSLSILLPPAVIPTLFLLSTLHLDGSIAGYALMMMGTRMGLIVFLTTGFVRSIPVELEEAAAIDGAHRLRIFVSVMLPLLRPTLFVGGVLLVIQVWNDFFFALLLLKTSANATLPLTLFSFASASTTTLNWNLVFAHVIMTSLPLIVVYLVAQRRVLAGLTEGGVKG</sequence>
<feature type="transmembrane region" description="Helical" evidence="7">
    <location>
        <begin position="7"/>
        <end position="29"/>
    </location>
</feature>
<dbReference type="GO" id="GO:0005886">
    <property type="term" value="C:plasma membrane"/>
    <property type="evidence" value="ECO:0007669"/>
    <property type="project" value="UniProtKB-SubCell"/>
</dbReference>
<dbReference type="PANTHER" id="PTHR43744:SF12">
    <property type="entry name" value="ABC TRANSPORTER PERMEASE PROTEIN MG189-RELATED"/>
    <property type="match status" value="1"/>
</dbReference>
<keyword evidence="5 7" id="KW-1133">Transmembrane helix</keyword>
<evidence type="ECO:0000256" key="7">
    <source>
        <dbReference type="RuleBase" id="RU363032"/>
    </source>
</evidence>
<dbReference type="EMBL" id="JYIX01000036">
    <property type="protein sequence ID" value="KJL32525.1"/>
    <property type="molecule type" value="Genomic_DNA"/>
</dbReference>